<reference evidence="2 3" key="1">
    <citation type="submission" date="2009-12" db="EMBL/GenBank/DDBJ databases">
        <title>The draft genome of Batrachochytrium dendrobatidis.</title>
        <authorList>
            <consortium name="US DOE Joint Genome Institute (JGI-PGF)"/>
            <person name="Kuo A."/>
            <person name="Salamov A."/>
            <person name="Schmutz J."/>
            <person name="Lucas S."/>
            <person name="Pitluck S."/>
            <person name="Rosenblum E."/>
            <person name="Stajich J."/>
            <person name="Eisen M."/>
            <person name="Grigoriev I.V."/>
        </authorList>
    </citation>
    <scope>NUCLEOTIDE SEQUENCE [LARGE SCALE GENOMIC DNA]</scope>
    <source>
        <strain evidence="3">JAM81 / FGSC 10211</strain>
    </source>
</reference>
<accession>F4NUW9</accession>
<organism evidence="2 3">
    <name type="scientific">Batrachochytrium dendrobatidis (strain JAM81 / FGSC 10211)</name>
    <name type="common">Frog chytrid fungus</name>
    <dbReference type="NCBI Taxonomy" id="684364"/>
    <lineage>
        <taxon>Eukaryota</taxon>
        <taxon>Fungi</taxon>
        <taxon>Fungi incertae sedis</taxon>
        <taxon>Chytridiomycota</taxon>
        <taxon>Chytridiomycota incertae sedis</taxon>
        <taxon>Chytridiomycetes</taxon>
        <taxon>Rhizophydiales</taxon>
        <taxon>Rhizophydiales incertae sedis</taxon>
        <taxon>Batrachochytrium</taxon>
    </lineage>
</organism>
<name>F4NUW9_BATDJ</name>
<dbReference type="RefSeq" id="XP_006676316.1">
    <property type="nucleotide sequence ID" value="XM_006676253.1"/>
</dbReference>
<gene>
    <name evidence="2" type="ORF">BATDEDRAFT_85468</name>
</gene>
<keyword evidence="1" id="KW-0732">Signal</keyword>
<dbReference type="InParanoid" id="F4NUW9"/>
<dbReference type="HOGENOM" id="CLU_882734_0_0_1"/>
<evidence type="ECO:0000313" key="3">
    <source>
        <dbReference type="Proteomes" id="UP000007241"/>
    </source>
</evidence>
<evidence type="ECO:0000256" key="1">
    <source>
        <dbReference type="SAM" id="SignalP"/>
    </source>
</evidence>
<feature type="signal peptide" evidence="1">
    <location>
        <begin position="1"/>
        <end position="20"/>
    </location>
</feature>
<proteinExistence type="predicted"/>
<keyword evidence="3" id="KW-1185">Reference proteome</keyword>
<feature type="chain" id="PRO_5003312357" evidence="1">
    <location>
        <begin position="21"/>
        <end position="315"/>
    </location>
</feature>
<sequence length="315" mass="36087">MKSLPKPIFLTILLIVTITSHINMPPITSMCSKTSFEFKKLGLKPRVLQMLSRSNQPHAQEQLLVDHARSLSPALITNTELAESIVYNTHLQHRRIAIKAGMAPTELVQAVLSYIPFPPSQPTTKSKPFMGIIKKLKLVKTTDIRLHIPKLATKHAQAASSIFGTHLGVHLGQVWLLGHDYFNWCKRTLAMFDKIDISVLDKPSILAWKHVISLFRDAAKQFEKIATQTKLDIDLIGENKHTFLTVLKKVGMRLERFNFWMDTKLDAFYDFMERYLGMTRINFGVIQTIFDFSEFSKQMHIIRDHVYKGMNADLV</sequence>
<dbReference type="Proteomes" id="UP000007241">
    <property type="component" value="Unassembled WGS sequence"/>
</dbReference>
<protein>
    <submittedName>
        <fullName evidence="2">Uncharacterized protein</fullName>
    </submittedName>
</protein>
<dbReference type="AlphaFoldDB" id="F4NUW9"/>
<evidence type="ECO:0000313" key="2">
    <source>
        <dbReference type="EMBL" id="EGF84045.1"/>
    </source>
</evidence>
<dbReference type="GeneID" id="18242073"/>
<dbReference type="EMBL" id="GL882879">
    <property type="protein sequence ID" value="EGF84045.1"/>
    <property type="molecule type" value="Genomic_DNA"/>
</dbReference>